<dbReference type="PANTHER" id="PTHR45763">
    <property type="entry name" value="HYDROLASE, ALPHA/BETA FOLD FAMILY PROTEIN, EXPRESSED-RELATED"/>
    <property type="match status" value="1"/>
</dbReference>
<comment type="caution">
    <text evidence="2">The sequence shown here is derived from an EMBL/GenBank/DDBJ whole genome shotgun (WGS) entry which is preliminary data.</text>
</comment>
<dbReference type="EMBL" id="JADBGQ010000010">
    <property type="protein sequence ID" value="KAG5377474.1"/>
    <property type="molecule type" value="Genomic_DNA"/>
</dbReference>
<dbReference type="Gene3D" id="3.40.50.1820">
    <property type="entry name" value="alpha/beta hydrolase"/>
    <property type="match status" value="1"/>
</dbReference>
<organism evidence="2 3">
    <name type="scientific">Brassica rapa subsp. trilocularis</name>
    <dbReference type="NCBI Taxonomy" id="1813537"/>
    <lineage>
        <taxon>Eukaryota</taxon>
        <taxon>Viridiplantae</taxon>
        <taxon>Streptophyta</taxon>
        <taxon>Embryophyta</taxon>
        <taxon>Tracheophyta</taxon>
        <taxon>Spermatophyta</taxon>
        <taxon>Magnoliopsida</taxon>
        <taxon>eudicotyledons</taxon>
        <taxon>Gunneridae</taxon>
        <taxon>Pentapetalae</taxon>
        <taxon>rosids</taxon>
        <taxon>malvids</taxon>
        <taxon>Brassicales</taxon>
        <taxon>Brassicaceae</taxon>
        <taxon>Brassiceae</taxon>
        <taxon>Brassica</taxon>
    </lineage>
</organism>
<protein>
    <recommendedName>
        <fullName evidence="1">AB hydrolase-1 domain-containing protein</fullName>
    </recommendedName>
</protein>
<feature type="domain" description="AB hydrolase-1" evidence="1">
    <location>
        <begin position="150"/>
        <end position="412"/>
    </location>
</feature>
<dbReference type="InterPro" id="IPR000073">
    <property type="entry name" value="AB_hydrolase_1"/>
</dbReference>
<evidence type="ECO:0000313" key="2">
    <source>
        <dbReference type="EMBL" id="KAG5377474.1"/>
    </source>
</evidence>
<dbReference type="Proteomes" id="UP000823674">
    <property type="component" value="Chromosome A10"/>
</dbReference>
<reference evidence="2 3" key="1">
    <citation type="submission" date="2021-03" db="EMBL/GenBank/DDBJ databases">
        <authorList>
            <person name="King G.J."/>
            <person name="Bancroft I."/>
            <person name="Baten A."/>
            <person name="Bloomfield J."/>
            <person name="Borpatragohain P."/>
            <person name="He Z."/>
            <person name="Irish N."/>
            <person name="Irwin J."/>
            <person name="Liu K."/>
            <person name="Mauleon R.P."/>
            <person name="Moore J."/>
            <person name="Morris R."/>
            <person name="Ostergaard L."/>
            <person name="Wang B."/>
            <person name="Wells R."/>
        </authorList>
    </citation>
    <scope>NUCLEOTIDE SEQUENCE [LARGE SCALE GENOMIC DNA]</scope>
    <source>
        <strain evidence="2">R-o-18</strain>
        <tissue evidence="2">Leaf</tissue>
    </source>
</reference>
<dbReference type="InterPro" id="IPR029058">
    <property type="entry name" value="AB_hydrolase_fold"/>
</dbReference>
<dbReference type="SUPFAM" id="SSF53474">
    <property type="entry name" value="alpha/beta-Hydrolases"/>
    <property type="match status" value="1"/>
</dbReference>
<proteinExistence type="predicted"/>
<dbReference type="Pfam" id="PF00561">
    <property type="entry name" value="Abhydrolase_1"/>
    <property type="match status" value="1"/>
</dbReference>
<keyword evidence="3" id="KW-1185">Reference proteome</keyword>
<evidence type="ECO:0000259" key="1">
    <source>
        <dbReference type="Pfam" id="PF00561"/>
    </source>
</evidence>
<sequence>MDEIRGVPTWQEELASLVDAGLRYDGAPIDLTAATESTAKRSSGYLDGSGSEARETLKDQVTGFMKSWGEMLLHLAKGCKDIVEQTVVTEDSYVVRKLAKPAAKVSKKLSFMNEYLPEDRDPVHAWPVIFFVFLLALAGIPGVKKSLLVEYGVRLVSYDLPGSGESDPHRGRNLSSSASDLINLAAAIGIDEKFWLLGYSTGSMHTWAAMKYFPDKIAGAAMVAPVINPYEPSMAKEEMVKTWEHWLTKRKFMYFLARRFPALLPFFYRRSFLSGKLDHLDQWMSLSLGEKDKLLLKDPTFQEFYQRNVEESVRQGITKPFVEESVLQVSRWGFTLSEFRTQKKCTTNGVLSWLMSMYSEAECELVGFRKPIHIWQGMEDRVAPPSMSDYIGRMIPEATVHKIPNEGHFSFFYFCDECHRQIFFALFGEPKGQLEKVKETKETLVETEAAHKDTSAATTTTKE</sequence>
<evidence type="ECO:0000313" key="3">
    <source>
        <dbReference type="Proteomes" id="UP000823674"/>
    </source>
</evidence>
<accession>A0ABQ7KVY4</accession>
<name>A0ABQ7KVY4_BRACM</name>
<gene>
    <name evidence="2" type="primary">A10p040140.1_BraROA</name>
    <name evidence="2" type="ORF">IGI04_042070</name>
</gene>
<dbReference type="PANTHER" id="PTHR45763:SF23">
    <property type="entry name" value="AB HYDROLASE-1 DOMAIN-CONTAINING PROTEIN"/>
    <property type="match status" value="1"/>
</dbReference>